<proteinExistence type="inferred from homology"/>
<dbReference type="STRING" id="1168221.R7Z1I7"/>
<evidence type="ECO:0000256" key="2">
    <source>
        <dbReference type="ARBA" id="ARBA00023235"/>
    </source>
</evidence>
<comment type="similarity">
    <text evidence="1">Belongs to the PrpF family.</text>
</comment>
<dbReference type="eggNOG" id="ENOG502QSUX">
    <property type="taxonomic scope" value="Eukaryota"/>
</dbReference>
<dbReference type="OMA" id="CCLACAC"/>
<dbReference type="AlphaFoldDB" id="R7Z1I7"/>
<dbReference type="EMBL" id="JH767592">
    <property type="protein sequence ID" value="EON68050.1"/>
    <property type="molecule type" value="Genomic_DNA"/>
</dbReference>
<dbReference type="Proteomes" id="UP000016924">
    <property type="component" value="Unassembled WGS sequence"/>
</dbReference>
<dbReference type="PANTHER" id="PTHR43709:SF2">
    <property type="entry name" value="DUF453 DOMAIN PROTEIN (AFU_ORTHOLOGUE AFUA_6G00360)"/>
    <property type="match status" value="1"/>
</dbReference>
<organism evidence="3 4">
    <name type="scientific">Coniosporium apollinis (strain CBS 100218)</name>
    <name type="common">Rock-inhabiting black yeast</name>
    <dbReference type="NCBI Taxonomy" id="1168221"/>
    <lineage>
        <taxon>Eukaryota</taxon>
        <taxon>Fungi</taxon>
        <taxon>Dikarya</taxon>
        <taxon>Ascomycota</taxon>
        <taxon>Pezizomycotina</taxon>
        <taxon>Dothideomycetes</taxon>
        <taxon>Dothideomycetes incertae sedis</taxon>
        <taxon>Coniosporium</taxon>
    </lineage>
</organism>
<evidence type="ECO:0008006" key="5">
    <source>
        <dbReference type="Google" id="ProtNLM"/>
    </source>
</evidence>
<evidence type="ECO:0000313" key="3">
    <source>
        <dbReference type="EMBL" id="EON68050.1"/>
    </source>
</evidence>
<keyword evidence="4" id="KW-1185">Reference proteome</keyword>
<protein>
    <recommendedName>
        <fullName evidence="5">Methylitaconate delta2-delta3-isomerase</fullName>
    </recommendedName>
</protein>
<evidence type="ECO:0000256" key="1">
    <source>
        <dbReference type="ARBA" id="ARBA00007673"/>
    </source>
</evidence>
<keyword evidence="2" id="KW-0413">Isomerase</keyword>
<dbReference type="OrthoDB" id="10267539at2759"/>
<dbReference type="RefSeq" id="XP_007783367.1">
    <property type="nucleotide sequence ID" value="XM_007785177.1"/>
</dbReference>
<dbReference type="PANTHER" id="PTHR43709">
    <property type="entry name" value="ACONITATE ISOMERASE-RELATED"/>
    <property type="match status" value="1"/>
</dbReference>
<dbReference type="SUPFAM" id="SSF54506">
    <property type="entry name" value="Diaminopimelate epimerase-like"/>
    <property type="match status" value="2"/>
</dbReference>
<sequence>MGSPDPYGRQLDGLGAGVSSLSKICLVAPSERQDANVDYTFVGIGIERDEVDTAGNCGNMSAAIGPYAFNERLLGNIDYVTDGTKSVRIHNTNTGVIIKSSFEASDGEAAVVGDYSIDGVSGTGSRITLDFLKPGGAKTGRLLPTDSAVDTIEGVEVSCVDAANPCIFVRAADVGVEGAILPNDFNKLPEKLAHLENIRHKAAAAMGVCKTGSEAPRTIPKIAIVSPSKEHKLLSGRTLDASSVDLVIRFISDTQPHRAIPLTGSLCTAVAAKIKGSVVQQCLAEQHVDPNMITIGHPSGRIQVTATMDASGGVESATVFRTARRIMTGQVYWND</sequence>
<dbReference type="Pfam" id="PF04303">
    <property type="entry name" value="PrpF"/>
    <property type="match status" value="1"/>
</dbReference>
<dbReference type="GeneID" id="19904509"/>
<evidence type="ECO:0000313" key="4">
    <source>
        <dbReference type="Proteomes" id="UP000016924"/>
    </source>
</evidence>
<dbReference type="GO" id="GO:0016853">
    <property type="term" value="F:isomerase activity"/>
    <property type="evidence" value="ECO:0007669"/>
    <property type="project" value="UniProtKB-KW"/>
</dbReference>
<reference evidence="4" key="1">
    <citation type="submission" date="2012-06" db="EMBL/GenBank/DDBJ databases">
        <title>The genome sequence of Coniosporium apollinis CBS 100218.</title>
        <authorList>
            <consortium name="The Broad Institute Genome Sequencing Platform"/>
            <person name="Cuomo C."/>
            <person name="Gorbushina A."/>
            <person name="Noack S."/>
            <person name="Walker B."/>
            <person name="Young S.K."/>
            <person name="Zeng Q."/>
            <person name="Gargeya S."/>
            <person name="Fitzgerald M."/>
            <person name="Haas B."/>
            <person name="Abouelleil A."/>
            <person name="Alvarado L."/>
            <person name="Arachchi H.M."/>
            <person name="Berlin A.M."/>
            <person name="Chapman S.B."/>
            <person name="Goldberg J."/>
            <person name="Griggs A."/>
            <person name="Gujja S."/>
            <person name="Hansen M."/>
            <person name="Howarth C."/>
            <person name="Imamovic A."/>
            <person name="Larimer J."/>
            <person name="McCowan C."/>
            <person name="Montmayeur A."/>
            <person name="Murphy C."/>
            <person name="Neiman D."/>
            <person name="Pearson M."/>
            <person name="Priest M."/>
            <person name="Roberts A."/>
            <person name="Saif S."/>
            <person name="Shea T."/>
            <person name="Sisk P."/>
            <person name="Sykes S."/>
            <person name="Wortman J."/>
            <person name="Nusbaum C."/>
            <person name="Birren B."/>
        </authorList>
    </citation>
    <scope>NUCLEOTIDE SEQUENCE [LARGE SCALE GENOMIC DNA]</scope>
    <source>
        <strain evidence="4">CBS 100218</strain>
    </source>
</reference>
<dbReference type="HOGENOM" id="CLU_026443_0_0_1"/>
<dbReference type="Gene3D" id="3.10.310.10">
    <property type="entry name" value="Diaminopimelate Epimerase, Chain A, domain 1"/>
    <property type="match status" value="2"/>
</dbReference>
<gene>
    <name evidence="3" type="ORF">W97_07198</name>
</gene>
<name>R7Z1I7_CONA1</name>
<dbReference type="InterPro" id="IPR007400">
    <property type="entry name" value="PrpF-like"/>
</dbReference>
<accession>R7Z1I7</accession>